<evidence type="ECO:0000313" key="3">
    <source>
        <dbReference type="Proteomes" id="UP000229307"/>
    </source>
</evidence>
<dbReference type="AlphaFoldDB" id="A0A2M7SAA5"/>
<reference evidence="3" key="1">
    <citation type="submission" date="2017-09" db="EMBL/GenBank/DDBJ databases">
        <title>Depth-based differentiation of microbial function through sediment-hosted aquifers and enrichment of novel symbionts in the deep terrestrial subsurface.</title>
        <authorList>
            <person name="Probst A.J."/>
            <person name="Ladd B."/>
            <person name="Jarett J.K."/>
            <person name="Geller-Mcgrath D.E."/>
            <person name="Sieber C.M.K."/>
            <person name="Emerson J.B."/>
            <person name="Anantharaman K."/>
            <person name="Thomas B.C."/>
            <person name="Malmstrom R."/>
            <person name="Stieglmeier M."/>
            <person name="Klingl A."/>
            <person name="Woyke T."/>
            <person name="Ryan C.M."/>
            <person name="Banfield J.F."/>
        </authorList>
    </citation>
    <scope>NUCLEOTIDE SEQUENCE [LARGE SCALE GENOMIC DNA]</scope>
</reference>
<keyword evidence="1" id="KW-0472">Membrane</keyword>
<evidence type="ECO:0000256" key="1">
    <source>
        <dbReference type="SAM" id="Phobius"/>
    </source>
</evidence>
<dbReference type="InterPro" id="IPR027396">
    <property type="entry name" value="DsrEFH-like"/>
</dbReference>
<dbReference type="EMBL" id="PFMR01000187">
    <property type="protein sequence ID" value="PIZ16430.1"/>
    <property type="molecule type" value="Genomic_DNA"/>
</dbReference>
<evidence type="ECO:0000313" key="2">
    <source>
        <dbReference type="EMBL" id="PIZ16430.1"/>
    </source>
</evidence>
<dbReference type="Gene3D" id="3.40.1260.10">
    <property type="entry name" value="DsrEFH-like"/>
    <property type="match status" value="1"/>
</dbReference>
<dbReference type="Proteomes" id="UP000229307">
    <property type="component" value="Unassembled WGS sequence"/>
</dbReference>
<organism evidence="2 3">
    <name type="scientific">Candidatus Desantisbacteria bacterium CG_4_10_14_0_8_um_filter_48_22</name>
    <dbReference type="NCBI Taxonomy" id="1974543"/>
    <lineage>
        <taxon>Bacteria</taxon>
        <taxon>Candidatus Desantisiibacteriota</taxon>
    </lineage>
</organism>
<protein>
    <recommendedName>
        <fullName evidence="4">Peroxiredoxin family protein</fullName>
    </recommendedName>
</protein>
<gene>
    <name evidence="2" type="ORF">COY52_07005</name>
</gene>
<dbReference type="InterPro" id="IPR032836">
    <property type="entry name" value="DsrE2-like"/>
</dbReference>
<sequence length="156" mass="17114">MKEKMTIILFSGEMDKAIAAFTLAATAAASNMDVSIFFTFWGLNILKKTKFARSGSQNIMQKMFNFMSTSALPITKLNMFGLGPWMMKKLMKRSGMASLEDLMRTARDLGVKYIACTTSCGVLGLTKENLTGDVDEFAGASTYLAEAVNSKVNLFI</sequence>
<dbReference type="PANTHER" id="PTHR34655:SF2">
    <property type="entry name" value="PEROXIREDOXIN FAMILY PROTEIN"/>
    <property type="match status" value="1"/>
</dbReference>
<keyword evidence="1" id="KW-1133">Transmembrane helix</keyword>
<accession>A0A2M7SAA5</accession>
<proteinExistence type="predicted"/>
<name>A0A2M7SAA5_9BACT</name>
<feature type="transmembrane region" description="Helical" evidence="1">
    <location>
        <begin position="21"/>
        <end position="43"/>
    </location>
</feature>
<keyword evidence="1" id="KW-0812">Transmembrane</keyword>
<evidence type="ECO:0008006" key="4">
    <source>
        <dbReference type="Google" id="ProtNLM"/>
    </source>
</evidence>
<dbReference type="Pfam" id="PF13686">
    <property type="entry name" value="DrsE_2"/>
    <property type="match status" value="1"/>
</dbReference>
<dbReference type="PANTHER" id="PTHR34655">
    <property type="entry name" value="CONSERVED WITHIN P. AEROPHILUM"/>
    <property type="match status" value="1"/>
</dbReference>
<dbReference type="SUPFAM" id="SSF75169">
    <property type="entry name" value="DsrEFH-like"/>
    <property type="match status" value="1"/>
</dbReference>
<feature type="transmembrane region" description="Helical" evidence="1">
    <location>
        <begin position="63"/>
        <end position="86"/>
    </location>
</feature>
<comment type="caution">
    <text evidence="2">The sequence shown here is derived from an EMBL/GenBank/DDBJ whole genome shotgun (WGS) entry which is preliminary data.</text>
</comment>